<dbReference type="Pfam" id="PF00333">
    <property type="entry name" value="Ribosomal_S5"/>
    <property type="match status" value="1"/>
</dbReference>
<dbReference type="GO" id="GO:0006412">
    <property type="term" value="P:translation"/>
    <property type="evidence" value="ECO:0007669"/>
    <property type="project" value="InterPro"/>
</dbReference>
<sequence length="154" mass="16417">MRRHSGPRERSEFDQKTLDVRRVARVVKGGRRFSFRVTIVIGNKNGKVGVGIGKGADVAIAIDKAMHDAKKSVILVPITKGSSIAYDVRAKFGSADVLLRPAREGRGLVAGGPVRLVAGLAGIQNLTGKILSRSPNKLNNARATIEALKKLAAK</sequence>
<evidence type="ECO:0000313" key="10">
    <source>
        <dbReference type="Proteomes" id="UP000724148"/>
    </source>
</evidence>
<proteinExistence type="inferred from homology"/>
<comment type="caution">
    <text evidence="9">The sequence shown here is derived from an EMBL/GenBank/DDBJ whole genome shotgun (WGS) entry which is preliminary data.</text>
</comment>
<evidence type="ECO:0000256" key="1">
    <source>
        <dbReference type="ARBA" id="ARBA00008945"/>
    </source>
</evidence>
<dbReference type="InterPro" id="IPR020568">
    <property type="entry name" value="Ribosomal_Su5_D2-typ_SF"/>
</dbReference>
<dbReference type="GO" id="GO:0005840">
    <property type="term" value="C:ribosome"/>
    <property type="evidence" value="ECO:0007669"/>
    <property type="project" value="UniProtKB-KW"/>
</dbReference>
<evidence type="ECO:0000256" key="7">
    <source>
        <dbReference type="RuleBase" id="RU003823"/>
    </source>
</evidence>
<evidence type="ECO:0000256" key="5">
    <source>
        <dbReference type="ARBA" id="ARBA00035519"/>
    </source>
</evidence>
<dbReference type="PANTHER" id="PTHR48277">
    <property type="entry name" value="MITOCHONDRIAL RIBOSOMAL PROTEIN S5"/>
    <property type="match status" value="1"/>
</dbReference>
<dbReference type="Pfam" id="PF03719">
    <property type="entry name" value="Ribosomal_S5_C"/>
    <property type="match status" value="1"/>
</dbReference>
<dbReference type="GO" id="GO:1990904">
    <property type="term" value="C:ribonucleoprotein complex"/>
    <property type="evidence" value="ECO:0007669"/>
    <property type="project" value="UniProtKB-UniRule"/>
</dbReference>
<dbReference type="InterPro" id="IPR000851">
    <property type="entry name" value="Ribosomal_uS5"/>
</dbReference>
<dbReference type="PROSITE" id="PS00585">
    <property type="entry name" value="RIBOSOMAL_S5"/>
    <property type="match status" value="1"/>
</dbReference>
<dbReference type="InterPro" id="IPR014721">
    <property type="entry name" value="Ribsml_uS5_D2-typ_fold_subgr"/>
</dbReference>
<evidence type="ECO:0000256" key="3">
    <source>
        <dbReference type="ARBA" id="ARBA00023274"/>
    </source>
</evidence>
<feature type="domain" description="S5 DRBM" evidence="8">
    <location>
        <begin position="13"/>
        <end position="76"/>
    </location>
</feature>
<dbReference type="Gene3D" id="3.30.160.20">
    <property type="match status" value="1"/>
</dbReference>
<evidence type="ECO:0000256" key="2">
    <source>
        <dbReference type="ARBA" id="ARBA00022980"/>
    </source>
</evidence>
<dbReference type="PANTHER" id="PTHR48277:SF1">
    <property type="entry name" value="MITOCHONDRIAL RIBOSOMAL PROTEIN S5"/>
    <property type="match status" value="1"/>
</dbReference>
<dbReference type="FunFam" id="3.30.230.10:FF:000002">
    <property type="entry name" value="30S ribosomal protein S5"/>
    <property type="match status" value="1"/>
</dbReference>
<dbReference type="GO" id="GO:0005737">
    <property type="term" value="C:cytoplasm"/>
    <property type="evidence" value="ECO:0007669"/>
    <property type="project" value="UniProtKB-ARBA"/>
</dbReference>
<keyword evidence="2 6" id="KW-0689">Ribosomal protein</keyword>
<organism evidence="9 10">
    <name type="scientific">Candidatus Sungiibacteriota bacterium</name>
    <dbReference type="NCBI Taxonomy" id="2750080"/>
    <lineage>
        <taxon>Bacteria</taxon>
        <taxon>Candidatus Sungiibacteriota</taxon>
    </lineage>
</organism>
<dbReference type="InterPro" id="IPR018192">
    <property type="entry name" value="Ribosomal_uS5_N_CS"/>
</dbReference>
<evidence type="ECO:0000259" key="8">
    <source>
        <dbReference type="PROSITE" id="PS50881"/>
    </source>
</evidence>
<evidence type="ECO:0000256" key="4">
    <source>
        <dbReference type="ARBA" id="ARBA00035255"/>
    </source>
</evidence>
<evidence type="ECO:0000256" key="6">
    <source>
        <dbReference type="PROSITE-ProRule" id="PRU00268"/>
    </source>
</evidence>
<dbReference type="Gene3D" id="3.30.230.10">
    <property type="match status" value="1"/>
</dbReference>
<dbReference type="PROSITE" id="PS50881">
    <property type="entry name" value="S5_DSRBD"/>
    <property type="match status" value="1"/>
</dbReference>
<accession>A0A931WMZ4</accession>
<dbReference type="GO" id="GO:0003735">
    <property type="term" value="F:structural constituent of ribosome"/>
    <property type="evidence" value="ECO:0007669"/>
    <property type="project" value="UniProtKB-UniRule"/>
</dbReference>
<keyword evidence="3 6" id="KW-0687">Ribonucleoprotein</keyword>
<dbReference type="InterPro" id="IPR013810">
    <property type="entry name" value="Ribosomal_uS5_N"/>
</dbReference>
<dbReference type="GO" id="GO:0003723">
    <property type="term" value="F:RNA binding"/>
    <property type="evidence" value="ECO:0007669"/>
    <property type="project" value="InterPro"/>
</dbReference>
<protein>
    <recommendedName>
        <fullName evidence="4">Small ribosomal subunit protein uS5</fullName>
    </recommendedName>
    <alternativeName>
        <fullName evidence="5">30S ribosomal protein S5</fullName>
    </alternativeName>
</protein>
<gene>
    <name evidence="9" type="ORF">HYT40_01285</name>
</gene>
<dbReference type="Proteomes" id="UP000724148">
    <property type="component" value="Unassembled WGS sequence"/>
</dbReference>
<dbReference type="EMBL" id="JACOZA010000032">
    <property type="protein sequence ID" value="MBI2096774.1"/>
    <property type="molecule type" value="Genomic_DNA"/>
</dbReference>
<dbReference type="SUPFAM" id="SSF54211">
    <property type="entry name" value="Ribosomal protein S5 domain 2-like"/>
    <property type="match status" value="1"/>
</dbReference>
<dbReference type="SUPFAM" id="SSF54768">
    <property type="entry name" value="dsRNA-binding domain-like"/>
    <property type="match status" value="1"/>
</dbReference>
<comment type="similarity">
    <text evidence="1 7">Belongs to the universal ribosomal protein uS5 family.</text>
</comment>
<dbReference type="InterPro" id="IPR005324">
    <property type="entry name" value="Ribosomal_uS5_C"/>
</dbReference>
<dbReference type="AlphaFoldDB" id="A0A931WMZ4"/>
<name>A0A931WMZ4_9BACT</name>
<reference evidence="9" key="1">
    <citation type="submission" date="2020-07" db="EMBL/GenBank/DDBJ databases">
        <title>Huge and variable diversity of episymbiotic CPR bacteria and DPANN archaea in groundwater ecosystems.</title>
        <authorList>
            <person name="He C.Y."/>
            <person name="Keren R."/>
            <person name="Whittaker M."/>
            <person name="Farag I.F."/>
            <person name="Doudna J."/>
            <person name="Cate J.H.D."/>
            <person name="Banfield J.F."/>
        </authorList>
    </citation>
    <scope>NUCLEOTIDE SEQUENCE</scope>
    <source>
        <strain evidence="9">NC_groundwater_193_Ag_S-0.1um_51_7</strain>
    </source>
</reference>
<evidence type="ECO:0000313" key="9">
    <source>
        <dbReference type="EMBL" id="MBI2096774.1"/>
    </source>
</evidence>